<feature type="transmembrane region" description="Helical" evidence="1">
    <location>
        <begin position="12"/>
        <end position="31"/>
    </location>
</feature>
<dbReference type="Proteomes" id="UP001142175">
    <property type="component" value="Unassembled WGS sequence"/>
</dbReference>
<name>A0A9X2T2D2_9BACT</name>
<comment type="caution">
    <text evidence="2">The sequence shown here is derived from an EMBL/GenBank/DDBJ whole genome shotgun (WGS) entry which is preliminary data.</text>
</comment>
<feature type="transmembrane region" description="Helical" evidence="1">
    <location>
        <begin position="178"/>
        <end position="197"/>
    </location>
</feature>
<feature type="transmembrane region" description="Helical" evidence="1">
    <location>
        <begin position="87"/>
        <end position="106"/>
    </location>
</feature>
<evidence type="ECO:0008006" key="4">
    <source>
        <dbReference type="Google" id="ProtNLM"/>
    </source>
</evidence>
<gene>
    <name evidence="2" type="ORF">NU887_09910</name>
</gene>
<proteinExistence type="predicted"/>
<feature type="transmembrane region" description="Helical" evidence="1">
    <location>
        <begin position="63"/>
        <end position="80"/>
    </location>
</feature>
<organism evidence="2 3">
    <name type="scientific">Aquiflexum gelatinilyticum</name>
    <dbReference type="NCBI Taxonomy" id="2961943"/>
    <lineage>
        <taxon>Bacteria</taxon>
        <taxon>Pseudomonadati</taxon>
        <taxon>Bacteroidota</taxon>
        <taxon>Cytophagia</taxon>
        <taxon>Cytophagales</taxon>
        <taxon>Cyclobacteriaceae</taxon>
        <taxon>Aquiflexum</taxon>
    </lineage>
</organism>
<sequence>MQQIKDNFLAQLVIIYTRYLLGGGFVFASLIKIKGLRFTTESGENEAFGTAFHFFETMYRTGIYWQFLGWGQLIAGLLLMTQRYAKLGTVVNLPIILNVFVITISMDFNYTPVITGMMLFANLVLLVWHWNELRTLIDLPTIPDRPNRLEDQKSWEITGLVLFLYTAGYRLFTDRYDPIFWFGICALIGLGGLVFGLKLSKNKKPEV</sequence>
<protein>
    <recommendedName>
        <fullName evidence="4">DoxX family protein</fullName>
    </recommendedName>
</protein>
<keyword evidence="1" id="KW-0472">Membrane</keyword>
<evidence type="ECO:0000256" key="1">
    <source>
        <dbReference type="SAM" id="Phobius"/>
    </source>
</evidence>
<feature type="transmembrane region" description="Helical" evidence="1">
    <location>
        <begin position="154"/>
        <end position="172"/>
    </location>
</feature>
<keyword evidence="1" id="KW-0812">Transmembrane</keyword>
<evidence type="ECO:0000313" key="2">
    <source>
        <dbReference type="EMBL" id="MCR9015350.1"/>
    </source>
</evidence>
<accession>A0A9X2T2D2</accession>
<keyword evidence="3" id="KW-1185">Reference proteome</keyword>
<dbReference type="RefSeq" id="WP_258423207.1">
    <property type="nucleotide sequence ID" value="NZ_JANSUY010000005.1"/>
</dbReference>
<keyword evidence="1" id="KW-1133">Transmembrane helix</keyword>
<dbReference type="EMBL" id="JANSUY010000005">
    <property type="protein sequence ID" value="MCR9015350.1"/>
    <property type="molecule type" value="Genomic_DNA"/>
</dbReference>
<dbReference type="AlphaFoldDB" id="A0A9X2T2D2"/>
<feature type="transmembrane region" description="Helical" evidence="1">
    <location>
        <begin position="112"/>
        <end position="133"/>
    </location>
</feature>
<reference evidence="2" key="1">
    <citation type="submission" date="2022-08" db="EMBL/GenBank/DDBJ databases">
        <authorList>
            <person name="Zhang D."/>
        </authorList>
    </citation>
    <scope>NUCLEOTIDE SEQUENCE</scope>
    <source>
        <strain evidence="2">XJ19-11</strain>
    </source>
</reference>
<evidence type="ECO:0000313" key="3">
    <source>
        <dbReference type="Proteomes" id="UP001142175"/>
    </source>
</evidence>